<accession>A0A291B831</accession>
<keyword evidence="2" id="KW-1185">Reference proteome</keyword>
<dbReference type="KEGG" id="elux:BTN50_0660"/>
<proteinExistence type="predicted"/>
<dbReference type="Proteomes" id="UP000218160">
    <property type="component" value="Chromosome 1"/>
</dbReference>
<dbReference type="AlphaFoldDB" id="A0A291B831"/>
<reference evidence="2" key="1">
    <citation type="submission" date="2017-04" db="EMBL/GenBank/DDBJ databases">
        <title>Genome evolution of the luminous symbionts of deep sea anglerfish.</title>
        <authorList>
            <person name="Hendry T.A."/>
        </authorList>
    </citation>
    <scope>NUCLEOTIDE SEQUENCE [LARGE SCALE GENOMIC DNA]</scope>
</reference>
<name>A0A291B831_9GAMM</name>
<organism evidence="1 2">
    <name type="scientific">Candidatus Enterovibrio altilux</name>
    <dbReference type="NCBI Taxonomy" id="1927128"/>
    <lineage>
        <taxon>Bacteria</taxon>
        <taxon>Pseudomonadati</taxon>
        <taxon>Pseudomonadota</taxon>
        <taxon>Gammaproteobacteria</taxon>
        <taxon>Vibrionales</taxon>
        <taxon>Vibrionaceae</taxon>
        <taxon>Enterovibrio</taxon>
    </lineage>
</organism>
<evidence type="ECO:0000313" key="2">
    <source>
        <dbReference type="Proteomes" id="UP000218160"/>
    </source>
</evidence>
<evidence type="ECO:0000313" key="1">
    <source>
        <dbReference type="EMBL" id="ATF09179.1"/>
    </source>
</evidence>
<dbReference type="EMBL" id="CP020660">
    <property type="protein sequence ID" value="ATF09179.1"/>
    <property type="molecule type" value="Genomic_DNA"/>
</dbReference>
<protein>
    <submittedName>
        <fullName evidence="1">Uncharacterized protein</fullName>
    </submittedName>
</protein>
<gene>
    <name evidence="1" type="ORF">BTN50_0660</name>
</gene>
<sequence>MISCVFISTAKYNWLPTRRFPLVHAFLLFIRFHRKVNS</sequence>